<evidence type="ECO:0000313" key="3">
    <source>
        <dbReference type="EMBL" id="KAG5546957.1"/>
    </source>
</evidence>
<keyword evidence="1" id="KW-0648">Protein biosynthesis</keyword>
<dbReference type="Gene3D" id="1.10.10.10">
    <property type="entry name" value="Winged helix-like DNA-binding domain superfamily/Winged helix DNA-binding domain"/>
    <property type="match status" value="1"/>
</dbReference>
<dbReference type="InterPro" id="IPR036388">
    <property type="entry name" value="WH-like_DNA-bd_sf"/>
</dbReference>
<dbReference type="GO" id="GO:0043022">
    <property type="term" value="F:ribosome binding"/>
    <property type="evidence" value="ECO:0007669"/>
    <property type="project" value="InterPro"/>
</dbReference>
<dbReference type="GO" id="GO:0005852">
    <property type="term" value="C:eukaryotic translation initiation factor 3 complex"/>
    <property type="evidence" value="ECO:0007669"/>
    <property type="project" value="UniProtKB-UniRule"/>
</dbReference>
<protein>
    <recommendedName>
        <fullName evidence="1">Eukaryotic translation initiation factor 3 subunit K</fullName>
        <shortName evidence="1">eIF3k</shortName>
    </recommendedName>
    <alternativeName>
        <fullName evidence="1">eIF-3 p25</fullName>
    </alternativeName>
</protein>
<comment type="similarity">
    <text evidence="1">Belongs to the eIF-3 subunit K family.</text>
</comment>
<proteinExistence type="inferred from homology"/>
<dbReference type="InterPro" id="IPR016024">
    <property type="entry name" value="ARM-type_fold"/>
</dbReference>
<dbReference type="FunFam" id="1.10.10.10:FF:000378">
    <property type="entry name" value="Eukaryotic translation initiation factor 3 subunit K"/>
    <property type="match status" value="1"/>
</dbReference>
<organism evidence="3 4">
    <name type="scientific">Rhododendron griersonianum</name>
    <dbReference type="NCBI Taxonomy" id="479676"/>
    <lineage>
        <taxon>Eukaryota</taxon>
        <taxon>Viridiplantae</taxon>
        <taxon>Streptophyta</taxon>
        <taxon>Embryophyta</taxon>
        <taxon>Tracheophyta</taxon>
        <taxon>Spermatophyta</taxon>
        <taxon>Magnoliopsida</taxon>
        <taxon>eudicotyledons</taxon>
        <taxon>Gunneridae</taxon>
        <taxon>Pentapetalae</taxon>
        <taxon>asterids</taxon>
        <taxon>Ericales</taxon>
        <taxon>Ericaceae</taxon>
        <taxon>Ericoideae</taxon>
        <taxon>Rhodoreae</taxon>
        <taxon>Rhododendron</taxon>
    </lineage>
</organism>
<comment type="function">
    <text evidence="1">Component of the eukaryotic translation initiation factor 3 (eIF-3) complex, which is involved in protein synthesis of a specialized repertoire of mRNAs and, together with other initiation factors, stimulates binding of mRNA and methionyl-tRNAi to the 40S ribosome. The eIF-3 complex specifically targets and initiates translation of a subset of mRNAs involved in cell proliferation.</text>
</comment>
<comment type="subunit">
    <text evidence="1">Component of the eukaryotic translation initiation factor 3 (eIF-3) complex.</text>
</comment>
<dbReference type="GO" id="GO:0016282">
    <property type="term" value="C:eukaryotic 43S preinitiation complex"/>
    <property type="evidence" value="ECO:0007669"/>
    <property type="project" value="UniProtKB-UniRule"/>
</dbReference>
<dbReference type="InterPro" id="IPR016020">
    <property type="entry name" value="Transl_init_fac_sub12_N_euk"/>
</dbReference>
<evidence type="ECO:0000256" key="1">
    <source>
        <dbReference type="HAMAP-Rule" id="MF_03010"/>
    </source>
</evidence>
<dbReference type="Gene3D" id="1.25.40.250">
    <property type="entry name" value="ARM repeat, domain 1"/>
    <property type="match status" value="1"/>
</dbReference>
<reference evidence="3" key="1">
    <citation type="submission" date="2020-08" db="EMBL/GenBank/DDBJ databases">
        <title>Plant Genome Project.</title>
        <authorList>
            <person name="Zhang R.-G."/>
        </authorList>
    </citation>
    <scope>NUCLEOTIDE SEQUENCE</scope>
    <source>
        <strain evidence="3">WSP0</strain>
        <tissue evidence="3">Leaf</tissue>
    </source>
</reference>
<dbReference type="InterPro" id="IPR036390">
    <property type="entry name" value="WH_DNA-bd_sf"/>
</dbReference>
<feature type="domain" description="CSN8/PSMD8/EIF3K" evidence="2">
    <location>
        <begin position="197"/>
        <end position="300"/>
    </location>
</feature>
<comment type="subcellular location">
    <subcellularLocation>
        <location evidence="1">Cytoplasm</location>
    </subcellularLocation>
</comment>
<dbReference type="EMBL" id="JACTNZ010000005">
    <property type="protein sequence ID" value="KAG5546957.1"/>
    <property type="molecule type" value="Genomic_DNA"/>
</dbReference>
<dbReference type="GO" id="GO:0033290">
    <property type="term" value="C:eukaryotic 48S preinitiation complex"/>
    <property type="evidence" value="ECO:0007669"/>
    <property type="project" value="UniProtKB-UniRule"/>
</dbReference>
<name>A0AAV6K3Q3_9ERIC</name>
<dbReference type="PANTHER" id="PTHR13022">
    <property type="entry name" value="EUKARYOTIC TRANSLATION INITIATION FACTOR 3 SUBUNIT 11"/>
    <property type="match status" value="1"/>
</dbReference>
<dbReference type="Proteomes" id="UP000823749">
    <property type="component" value="Chromosome 5"/>
</dbReference>
<dbReference type="SUPFAM" id="SSF46785">
    <property type="entry name" value="Winged helix' DNA-binding domain"/>
    <property type="match status" value="1"/>
</dbReference>
<gene>
    <name evidence="3" type="ORF">RHGRI_012852</name>
</gene>
<comment type="caution">
    <text evidence="3">The sequence shown here is derived from an EMBL/GenBank/DDBJ whole genome shotgun (WGS) entry which is preliminary data.</text>
</comment>
<dbReference type="InterPro" id="IPR033464">
    <property type="entry name" value="CSN8_PSD8_EIF3K"/>
</dbReference>
<sequence>MGIETQKQQSSVAEAVEQLVAVNPYNPDILPDLENYVNEQLNQRIFGFFHFASVNVNPITVVCHNQVSSQTYSLDANLCLLRLYQFEPERLSTQIVARILVKALMAMPAPDFSLCLFLIPERVVLCLNPAGNSLSHLVSWILRALRFTMVGEANMGLPDQCGFCGMNQEGDVPNVRNFLEFLNAIEDFATIIFYHFSREKISRFVQMEEQFKTLIVLSHYLETARFRQFWDEAAKSRHIVEAVPGFEHAIQAYALHVLTLSYQKVPRSVLAESINIEGLSLDKFLEHQATNSGWILEKGQGRGQLIILPQNEFNHPELKKSTADSIPLDHITRIFPILS</sequence>
<dbReference type="InterPro" id="IPR009374">
    <property type="entry name" value="eIF3k"/>
</dbReference>
<dbReference type="Pfam" id="PF10075">
    <property type="entry name" value="CSN8_PSD8_EIF3K"/>
    <property type="match status" value="1"/>
</dbReference>
<dbReference type="GO" id="GO:0003723">
    <property type="term" value="F:RNA binding"/>
    <property type="evidence" value="ECO:0007669"/>
    <property type="project" value="UniProtKB-UniRule"/>
</dbReference>
<keyword evidence="1" id="KW-0963">Cytoplasm</keyword>
<keyword evidence="4" id="KW-1185">Reference proteome</keyword>
<dbReference type="GO" id="GO:0001732">
    <property type="term" value="P:formation of cytoplasmic translation initiation complex"/>
    <property type="evidence" value="ECO:0007669"/>
    <property type="project" value="UniProtKB-UniRule"/>
</dbReference>
<keyword evidence="1" id="KW-0396">Initiation factor</keyword>
<dbReference type="HAMAP" id="MF_03010">
    <property type="entry name" value="eIF3k"/>
    <property type="match status" value="1"/>
</dbReference>
<evidence type="ECO:0000313" key="4">
    <source>
        <dbReference type="Proteomes" id="UP000823749"/>
    </source>
</evidence>
<dbReference type="PANTHER" id="PTHR13022:SF0">
    <property type="entry name" value="EUKARYOTIC TRANSLATION INITIATION FACTOR 3 SUBUNIT K"/>
    <property type="match status" value="1"/>
</dbReference>
<dbReference type="GO" id="GO:0006446">
    <property type="term" value="P:regulation of translational initiation"/>
    <property type="evidence" value="ECO:0007669"/>
    <property type="project" value="InterPro"/>
</dbReference>
<dbReference type="GO" id="GO:0003743">
    <property type="term" value="F:translation initiation factor activity"/>
    <property type="evidence" value="ECO:0007669"/>
    <property type="project" value="UniProtKB-UniRule"/>
</dbReference>
<accession>A0AAV6K3Q3</accession>
<evidence type="ECO:0000259" key="2">
    <source>
        <dbReference type="Pfam" id="PF10075"/>
    </source>
</evidence>
<dbReference type="AlphaFoldDB" id="A0AAV6K3Q3"/>
<dbReference type="SUPFAM" id="SSF48371">
    <property type="entry name" value="ARM repeat"/>
    <property type="match status" value="2"/>
</dbReference>